<comment type="subcellular location">
    <subcellularLocation>
        <location evidence="1 7">Membrane</location>
        <topology evidence="1 7">Single-pass type I membrane protein</topology>
    </subcellularLocation>
</comment>
<dbReference type="InterPro" id="IPR015720">
    <property type="entry name" value="Emp24-like"/>
</dbReference>
<evidence type="ECO:0000313" key="11">
    <source>
        <dbReference type="EMBL" id="CAD8401622.1"/>
    </source>
</evidence>
<evidence type="ECO:0000259" key="10">
    <source>
        <dbReference type="PROSITE" id="PS50866"/>
    </source>
</evidence>
<feature type="transmembrane region" description="Helical" evidence="8">
    <location>
        <begin position="175"/>
        <end position="194"/>
    </location>
</feature>
<keyword evidence="3 7" id="KW-0812">Transmembrane</keyword>
<evidence type="ECO:0000256" key="6">
    <source>
        <dbReference type="ARBA" id="ARBA00023136"/>
    </source>
</evidence>
<evidence type="ECO:0000256" key="1">
    <source>
        <dbReference type="ARBA" id="ARBA00004479"/>
    </source>
</evidence>
<dbReference type="InterPro" id="IPR009038">
    <property type="entry name" value="GOLD_dom"/>
</dbReference>
<evidence type="ECO:0000256" key="9">
    <source>
        <dbReference type="SAM" id="SignalP"/>
    </source>
</evidence>
<dbReference type="SMART" id="SM01190">
    <property type="entry name" value="EMP24_GP25L"/>
    <property type="match status" value="1"/>
</dbReference>
<dbReference type="AlphaFoldDB" id="A0A7S0G7Q0"/>
<feature type="chain" id="PRO_5030648744" description="GOLD domain-containing protein" evidence="9">
    <location>
        <begin position="20"/>
        <end position="215"/>
    </location>
</feature>
<comment type="similarity">
    <text evidence="2 7">Belongs to the EMP24/GP25L family.</text>
</comment>
<keyword evidence="5 8" id="KW-1133">Transmembrane helix</keyword>
<feature type="signal peptide" evidence="9">
    <location>
        <begin position="1"/>
        <end position="19"/>
    </location>
</feature>
<sequence>MKVVFGFVGLFWLVGLVTGFAFDLYGDKEDCFTQEQHWDEDLSMSYAIEKGTLGVTALITDPKGKEIFSETDKKQGQFRFRAGQEGAYRICFKYKASKYTKVGIDLILRRNPSYTTDDKANTGSSGIDQTVDRLTKASQRLAKSVGMFEFQQSRHRQLYEKHSEVVTRTNFRVKLWTFFECFAILLISVGQIYLMRRALSGSSGNFSKSGKRLNV</sequence>
<dbReference type="Pfam" id="PF01105">
    <property type="entry name" value="EMP24_GP25L"/>
    <property type="match status" value="1"/>
</dbReference>
<accession>A0A7S0G7Q0</accession>
<dbReference type="EMBL" id="HBEK01021299">
    <property type="protein sequence ID" value="CAD8401622.1"/>
    <property type="molecule type" value="Transcribed_RNA"/>
</dbReference>
<protein>
    <recommendedName>
        <fullName evidence="10">GOLD domain-containing protein</fullName>
    </recommendedName>
</protein>
<gene>
    <name evidence="11" type="ORF">RMAR0315_LOCUS11626</name>
</gene>
<feature type="domain" description="GOLD" evidence="10">
    <location>
        <begin position="29"/>
        <end position="175"/>
    </location>
</feature>
<evidence type="ECO:0000256" key="5">
    <source>
        <dbReference type="ARBA" id="ARBA00022989"/>
    </source>
</evidence>
<evidence type="ECO:0000256" key="4">
    <source>
        <dbReference type="ARBA" id="ARBA00022729"/>
    </source>
</evidence>
<evidence type="ECO:0000256" key="3">
    <source>
        <dbReference type="ARBA" id="ARBA00022692"/>
    </source>
</evidence>
<evidence type="ECO:0000256" key="7">
    <source>
        <dbReference type="RuleBase" id="RU003827"/>
    </source>
</evidence>
<reference evidence="11" key="1">
    <citation type="submission" date="2021-01" db="EMBL/GenBank/DDBJ databases">
        <authorList>
            <person name="Corre E."/>
            <person name="Pelletier E."/>
            <person name="Niang G."/>
            <person name="Scheremetjew M."/>
            <person name="Finn R."/>
            <person name="Kale V."/>
            <person name="Holt S."/>
            <person name="Cochrane G."/>
            <person name="Meng A."/>
            <person name="Brown T."/>
            <person name="Cohen L."/>
        </authorList>
    </citation>
    <scope>NUCLEOTIDE SEQUENCE</scope>
    <source>
        <strain evidence="11">UTEX LB 2760</strain>
    </source>
</reference>
<keyword evidence="6 8" id="KW-0472">Membrane</keyword>
<proteinExistence type="inferred from homology"/>
<keyword evidence="4 9" id="KW-0732">Signal</keyword>
<dbReference type="PROSITE" id="PS50866">
    <property type="entry name" value="GOLD"/>
    <property type="match status" value="1"/>
</dbReference>
<dbReference type="PANTHER" id="PTHR22811">
    <property type="entry name" value="TRANSMEMBRANE EMP24 DOMAIN-CONTAINING PROTEIN"/>
    <property type="match status" value="1"/>
</dbReference>
<evidence type="ECO:0000256" key="8">
    <source>
        <dbReference type="SAM" id="Phobius"/>
    </source>
</evidence>
<dbReference type="GO" id="GO:0016020">
    <property type="term" value="C:membrane"/>
    <property type="evidence" value="ECO:0007669"/>
    <property type="project" value="UniProtKB-SubCell"/>
</dbReference>
<evidence type="ECO:0000256" key="2">
    <source>
        <dbReference type="ARBA" id="ARBA00007104"/>
    </source>
</evidence>
<name>A0A7S0G7Q0_9RHOD</name>
<organism evidence="11">
    <name type="scientific">Rhodosorus marinus</name>
    <dbReference type="NCBI Taxonomy" id="101924"/>
    <lineage>
        <taxon>Eukaryota</taxon>
        <taxon>Rhodophyta</taxon>
        <taxon>Stylonematophyceae</taxon>
        <taxon>Stylonematales</taxon>
        <taxon>Stylonemataceae</taxon>
        <taxon>Rhodosorus</taxon>
    </lineage>
</organism>